<dbReference type="RefSeq" id="WP_154546748.1">
    <property type="nucleotide sequence ID" value="NZ_VUMX01000001.1"/>
</dbReference>
<dbReference type="OrthoDB" id="9811201at2"/>
<dbReference type="EMBL" id="VUMX01000001">
    <property type="protein sequence ID" value="MST86078.1"/>
    <property type="molecule type" value="Genomic_DNA"/>
</dbReference>
<gene>
    <name evidence="1" type="ORF">FYJ62_00005</name>
</gene>
<dbReference type="AlphaFoldDB" id="A0A6A8M8Q5"/>
<protein>
    <submittedName>
        <fullName evidence="1">Uncharacterized protein</fullName>
    </submittedName>
</protein>
<reference evidence="1 2" key="1">
    <citation type="submission" date="2019-08" db="EMBL/GenBank/DDBJ databases">
        <title>In-depth cultivation of the pig gut microbiome towards novel bacterial diversity and tailored functional studies.</title>
        <authorList>
            <person name="Wylensek D."/>
            <person name="Hitch T.C.A."/>
            <person name="Clavel T."/>
        </authorList>
    </citation>
    <scope>NUCLEOTIDE SEQUENCE [LARGE SCALE GENOMIC DNA]</scope>
    <source>
        <strain evidence="1 2">Bifido-178-WT-2B</strain>
    </source>
</reference>
<sequence>MTEVLPQFIQVKIDRAKKENTEEVTAKVTNEVTKKVTKDYLFNILNTTNLTPDKAMDLLGIPEADRPMYKELLKKK</sequence>
<dbReference type="Proteomes" id="UP000438120">
    <property type="component" value="Unassembled WGS sequence"/>
</dbReference>
<keyword evidence="2" id="KW-1185">Reference proteome</keyword>
<proteinExistence type="predicted"/>
<comment type="caution">
    <text evidence="1">The sequence shown here is derived from an EMBL/GenBank/DDBJ whole genome shotgun (WGS) entry which is preliminary data.</text>
</comment>
<accession>A0A6A8M8Q5</accession>
<name>A0A6A8M8Q5_9LACO</name>
<evidence type="ECO:0000313" key="2">
    <source>
        <dbReference type="Proteomes" id="UP000438120"/>
    </source>
</evidence>
<evidence type="ECO:0000313" key="1">
    <source>
        <dbReference type="EMBL" id="MST86078.1"/>
    </source>
</evidence>
<organism evidence="1 2">
    <name type="scientific">Lactobacillus porci</name>
    <dbReference type="NCBI Taxonomy" id="2012477"/>
    <lineage>
        <taxon>Bacteria</taxon>
        <taxon>Bacillati</taxon>
        <taxon>Bacillota</taxon>
        <taxon>Bacilli</taxon>
        <taxon>Lactobacillales</taxon>
        <taxon>Lactobacillaceae</taxon>
        <taxon>Lactobacillus</taxon>
    </lineage>
</organism>